<evidence type="ECO:0000313" key="14">
    <source>
        <dbReference type="EMBL" id="CAH0532900.1"/>
    </source>
</evidence>
<comment type="similarity">
    <text evidence="4 12">In the N-terminal section; belongs to the cytidine and deoxycytidylate deaminase family.</text>
</comment>
<evidence type="ECO:0000256" key="11">
    <source>
        <dbReference type="ARBA" id="ARBA00023268"/>
    </source>
</evidence>
<dbReference type="RefSeq" id="WP_237465016.1">
    <property type="nucleotide sequence ID" value="NZ_CAKLDI010000001.1"/>
</dbReference>
<organism evidence="14 15">
    <name type="scientific">Vibrio stylophorae</name>
    <dbReference type="NCBI Taxonomy" id="659351"/>
    <lineage>
        <taxon>Bacteria</taxon>
        <taxon>Pseudomonadati</taxon>
        <taxon>Pseudomonadota</taxon>
        <taxon>Gammaproteobacteria</taxon>
        <taxon>Vibrionales</taxon>
        <taxon>Vibrionaceae</taxon>
        <taxon>Vibrio</taxon>
    </lineage>
</organism>
<dbReference type="PROSITE" id="PS51747">
    <property type="entry name" value="CYT_DCMP_DEAMINASES_2"/>
    <property type="match status" value="1"/>
</dbReference>
<dbReference type="SUPFAM" id="SSF53927">
    <property type="entry name" value="Cytidine deaminase-like"/>
    <property type="match status" value="1"/>
</dbReference>
<reference evidence="14" key="1">
    <citation type="submission" date="2021-11" db="EMBL/GenBank/DDBJ databases">
        <authorList>
            <person name="Rodrigo-Torres L."/>
            <person name="Arahal R. D."/>
            <person name="Lucena T."/>
        </authorList>
    </citation>
    <scope>NUCLEOTIDE SEQUENCE</scope>
    <source>
        <strain evidence="14">CECT 7929</strain>
    </source>
</reference>
<evidence type="ECO:0000256" key="10">
    <source>
        <dbReference type="ARBA" id="ARBA00023002"/>
    </source>
</evidence>
<dbReference type="PIRSF" id="PIRSF006769">
    <property type="entry name" value="RibD"/>
    <property type="match status" value="1"/>
</dbReference>
<dbReference type="InterPro" id="IPR011549">
    <property type="entry name" value="RibD_C"/>
</dbReference>
<dbReference type="NCBIfam" id="TIGR00326">
    <property type="entry name" value="eubact_ribD"/>
    <property type="match status" value="1"/>
</dbReference>
<comment type="function">
    <text evidence="1 12">Converts 2,5-diamino-6-(ribosylamino)-4(3h)-pyrimidinone 5'-phosphate into 5-amino-6-(ribosylamino)-2,4(1h,3h)-pyrimidinedione 5'-phosphate.</text>
</comment>
<keyword evidence="12" id="KW-0378">Hydrolase</keyword>
<keyword evidence="7 12" id="KW-0479">Metal-binding</keyword>
<protein>
    <recommendedName>
        <fullName evidence="12">Riboflavin biosynthesis protein RibD</fullName>
    </recommendedName>
    <domain>
        <recommendedName>
            <fullName evidence="12">Diaminohydroxyphosphoribosylaminopyrimidine deaminase</fullName>
            <shortName evidence="12">DRAP deaminase</shortName>
            <ecNumber evidence="12">3.5.4.26</ecNumber>
        </recommendedName>
        <alternativeName>
            <fullName evidence="12">Riboflavin-specific deaminase</fullName>
        </alternativeName>
    </domain>
    <domain>
        <recommendedName>
            <fullName evidence="12">5-amino-6-(5-phosphoribosylamino)uracil reductase</fullName>
            <ecNumber evidence="12">1.1.1.193</ecNumber>
        </recommendedName>
        <alternativeName>
            <fullName evidence="12">HTP reductase</fullName>
        </alternativeName>
    </domain>
</protein>
<comment type="catalytic activity">
    <reaction evidence="12">
        <text>5-amino-6-(5-phospho-D-ribitylamino)uracil + NADP(+) = 5-amino-6-(5-phospho-D-ribosylamino)uracil + NADPH + H(+)</text>
        <dbReference type="Rhea" id="RHEA:17845"/>
        <dbReference type="ChEBI" id="CHEBI:15378"/>
        <dbReference type="ChEBI" id="CHEBI:57783"/>
        <dbReference type="ChEBI" id="CHEBI:58349"/>
        <dbReference type="ChEBI" id="CHEBI:58421"/>
        <dbReference type="ChEBI" id="CHEBI:58453"/>
        <dbReference type="EC" id="1.1.1.193"/>
    </reaction>
</comment>
<keyword evidence="10 12" id="KW-0560">Oxidoreductase</keyword>
<keyword evidence="11" id="KW-0511">Multifunctional enzyme</keyword>
<evidence type="ECO:0000256" key="2">
    <source>
        <dbReference type="ARBA" id="ARBA00004882"/>
    </source>
</evidence>
<feature type="domain" description="CMP/dCMP-type deaminase" evidence="13">
    <location>
        <begin position="6"/>
        <end position="128"/>
    </location>
</feature>
<evidence type="ECO:0000256" key="6">
    <source>
        <dbReference type="ARBA" id="ARBA00022619"/>
    </source>
</evidence>
<dbReference type="Pfam" id="PF00383">
    <property type="entry name" value="dCMP_cyt_deam_1"/>
    <property type="match status" value="1"/>
</dbReference>
<dbReference type="PROSITE" id="PS00903">
    <property type="entry name" value="CYT_DCMP_DEAMINASES_1"/>
    <property type="match status" value="1"/>
</dbReference>
<comment type="cofactor">
    <cofactor evidence="12">
        <name>Zn(2+)</name>
        <dbReference type="ChEBI" id="CHEBI:29105"/>
    </cofactor>
    <text evidence="12">Binds 1 zinc ion.</text>
</comment>
<dbReference type="PANTHER" id="PTHR38011:SF7">
    <property type="entry name" value="2,5-DIAMINO-6-RIBOSYLAMINO-4(3H)-PYRIMIDINONE 5'-PHOSPHATE REDUCTASE"/>
    <property type="match status" value="1"/>
</dbReference>
<keyword evidence="9 12" id="KW-0521">NADP</keyword>
<evidence type="ECO:0000256" key="7">
    <source>
        <dbReference type="ARBA" id="ARBA00022723"/>
    </source>
</evidence>
<accession>A0ABM8ZRH3</accession>
<dbReference type="SUPFAM" id="SSF53597">
    <property type="entry name" value="Dihydrofolate reductase-like"/>
    <property type="match status" value="1"/>
</dbReference>
<evidence type="ECO:0000256" key="4">
    <source>
        <dbReference type="ARBA" id="ARBA00005259"/>
    </source>
</evidence>
<dbReference type="InterPro" id="IPR016193">
    <property type="entry name" value="Cytidine_deaminase-like"/>
</dbReference>
<evidence type="ECO:0000256" key="12">
    <source>
        <dbReference type="PIRNR" id="PIRNR006769"/>
    </source>
</evidence>
<keyword evidence="15" id="KW-1185">Reference proteome</keyword>
<evidence type="ECO:0000256" key="1">
    <source>
        <dbReference type="ARBA" id="ARBA00002151"/>
    </source>
</evidence>
<sequence>MSNFSLIDQQHMQRALALAALGRYSTTPNPSVGCVIAHGEQVVGEGFHQRAGGPHAEVHALRMAGEQARGATAYVTLEPCSHYGRTPPCAKALVEANVARVVCAMVDPNPQVSGRGLKILSDAGIEVAAGLFEEQAKALNPAFIHRMQTGRPWVQLKVATSLDGKTALANGQSQWITSAEARRDVQAHRAQAGAILSTAKTVIDDNASLNVRRSELPENVLSALSWQPEAALRQPTRILIDSQCRLQSSQSIFQVSSDQSAGDVWLASGQAYPESQTFPDHVSVLEQLARSDKSGQSDTQHIDLAALMAHISAQNINHLWVEAGAGLAGAMLSQGYVDQLIVYMAPKLMGSDGRSLAELTGIASMDQTLNWQFDEVSMIGPDLKIVASPKQ</sequence>
<comment type="pathway">
    <text evidence="2 12">Cofactor biosynthesis; riboflavin biosynthesis; 5-amino-6-(D-ribitylamino)uracil from GTP: step 2/4.</text>
</comment>
<proteinExistence type="inferred from homology"/>
<dbReference type="PANTHER" id="PTHR38011">
    <property type="entry name" value="DIHYDROFOLATE REDUCTASE FAMILY PROTEIN (AFU_ORTHOLOGUE AFUA_8G06820)"/>
    <property type="match status" value="1"/>
</dbReference>
<evidence type="ECO:0000256" key="8">
    <source>
        <dbReference type="ARBA" id="ARBA00022833"/>
    </source>
</evidence>
<gene>
    <name evidence="14" type="primary">ribD</name>
    <name evidence="14" type="ORF">VST7929_00747</name>
</gene>
<dbReference type="Pfam" id="PF01872">
    <property type="entry name" value="RibD_C"/>
    <property type="match status" value="1"/>
</dbReference>
<dbReference type="InterPro" id="IPR004794">
    <property type="entry name" value="Eubact_RibD"/>
</dbReference>
<evidence type="ECO:0000256" key="5">
    <source>
        <dbReference type="ARBA" id="ARBA00007417"/>
    </source>
</evidence>
<keyword evidence="6 12" id="KW-0686">Riboflavin biosynthesis</keyword>
<evidence type="ECO:0000313" key="15">
    <source>
        <dbReference type="Proteomes" id="UP000838672"/>
    </source>
</evidence>
<dbReference type="InterPro" id="IPR002125">
    <property type="entry name" value="CMP_dCMP_dom"/>
</dbReference>
<dbReference type="InterPro" id="IPR050765">
    <property type="entry name" value="Riboflavin_Biosynth_HTPR"/>
</dbReference>
<comment type="pathway">
    <text evidence="3 12">Cofactor biosynthesis; riboflavin biosynthesis; 5-amino-6-(D-ribitylamino)uracil from GTP: step 3/4.</text>
</comment>
<comment type="similarity">
    <text evidence="5 12">In the C-terminal section; belongs to the HTP reductase family.</text>
</comment>
<dbReference type="NCBIfam" id="TIGR00227">
    <property type="entry name" value="ribD_Cterm"/>
    <property type="match status" value="1"/>
</dbReference>
<evidence type="ECO:0000256" key="3">
    <source>
        <dbReference type="ARBA" id="ARBA00004910"/>
    </source>
</evidence>
<dbReference type="Gene3D" id="3.40.140.10">
    <property type="entry name" value="Cytidine Deaminase, domain 2"/>
    <property type="match status" value="1"/>
</dbReference>
<dbReference type="EMBL" id="CAKLDI010000001">
    <property type="protein sequence ID" value="CAH0532900.1"/>
    <property type="molecule type" value="Genomic_DNA"/>
</dbReference>
<dbReference type="Gene3D" id="3.40.430.10">
    <property type="entry name" value="Dihydrofolate Reductase, subunit A"/>
    <property type="match status" value="1"/>
</dbReference>
<comment type="caution">
    <text evidence="14">The sequence shown here is derived from an EMBL/GenBank/DDBJ whole genome shotgun (WGS) entry which is preliminary data.</text>
</comment>
<dbReference type="CDD" id="cd01284">
    <property type="entry name" value="Riboflavin_deaminase-reductase"/>
    <property type="match status" value="1"/>
</dbReference>
<dbReference type="EC" id="3.5.4.26" evidence="12"/>
<dbReference type="Proteomes" id="UP000838672">
    <property type="component" value="Unassembled WGS sequence"/>
</dbReference>
<comment type="catalytic activity">
    <reaction evidence="12">
        <text>2,5-diamino-6-hydroxy-4-(5-phosphoribosylamino)-pyrimidine + H2O + H(+) = 5-amino-6-(5-phospho-D-ribosylamino)uracil + NH4(+)</text>
        <dbReference type="Rhea" id="RHEA:21868"/>
        <dbReference type="ChEBI" id="CHEBI:15377"/>
        <dbReference type="ChEBI" id="CHEBI:15378"/>
        <dbReference type="ChEBI" id="CHEBI:28938"/>
        <dbReference type="ChEBI" id="CHEBI:58453"/>
        <dbReference type="ChEBI" id="CHEBI:58614"/>
        <dbReference type="EC" id="3.5.4.26"/>
    </reaction>
</comment>
<evidence type="ECO:0000259" key="13">
    <source>
        <dbReference type="PROSITE" id="PS51747"/>
    </source>
</evidence>
<dbReference type="InterPro" id="IPR002734">
    <property type="entry name" value="RibDG_C"/>
</dbReference>
<dbReference type="InterPro" id="IPR024072">
    <property type="entry name" value="DHFR-like_dom_sf"/>
</dbReference>
<name>A0ABM8ZRH3_9VIBR</name>
<evidence type="ECO:0000256" key="9">
    <source>
        <dbReference type="ARBA" id="ARBA00022857"/>
    </source>
</evidence>
<dbReference type="InterPro" id="IPR016192">
    <property type="entry name" value="APOBEC/CMP_deaminase_Zn-bd"/>
</dbReference>
<keyword evidence="8 12" id="KW-0862">Zinc</keyword>
<dbReference type="EC" id="1.1.1.193" evidence="12"/>